<comment type="caution">
    <text evidence="2">The sequence shown here is derived from an EMBL/GenBank/DDBJ whole genome shotgun (WGS) entry which is preliminary data.</text>
</comment>
<reference evidence="3" key="1">
    <citation type="submission" date="2017-09" db="EMBL/GenBank/DDBJ databases">
        <title>FDA dAtabase for Regulatory Grade micrObial Sequences (FDA-ARGOS): Supporting development and validation of Infectious Disease Dx tests.</title>
        <authorList>
            <person name="Minogue T."/>
            <person name="Wolcott M."/>
            <person name="Wasieloski L."/>
            <person name="Aguilar W."/>
            <person name="Moore D."/>
            <person name="Tallon L."/>
            <person name="Sadzewicz L."/>
            <person name="Ott S."/>
            <person name="Zhao X."/>
            <person name="Nagaraj S."/>
            <person name="Vavikolanu K."/>
            <person name="Aluvathingal J."/>
            <person name="Nadendla S."/>
            <person name="Sichtig H."/>
        </authorList>
    </citation>
    <scope>NUCLEOTIDE SEQUENCE [LARGE SCALE GENOMIC DNA]</scope>
    <source>
        <strain evidence="3">FDAARGOS_394</strain>
    </source>
</reference>
<keyword evidence="3" id="KW-1185">Reference proteome</keyword>
<feature type="domain" description="DSBA-like thioredoxin" evidence="1">
    <location>
        <begin position="8"/>
        <end position="193"/>
    </location>
</feature>
<dbReference type="Proteomes" id="UP000220246">
    <property type="component" value="Unassembled WGS sequence"/>
</dbReference>
<dbReference type="SUPFAM" id="SSF52833">
    <property type="entry name" value="Thioredoxin-like"/>
    <property type="match status" value="1"/>
</dbReference>
<dbReference type="EMBL" id="PDEA01000001">
    <property type="protein sequence ID" value="PEH89068.1"/>
    <property type="molecule type" value="Genomic_DNA"/>
</dbReference>
<evidence type="ECO:0000313" key="3">
    <source>
        <dbReference type="Proteomes" id="UP000220246"/>
    </source>
</evidence>
<dbReference type="GO" id="GO:0016853">
    <property type="term" value="F:isomerase activity"/>
    <property type="evidence" value="ECO:0007669"/>
    <property type="project" value="UniProtKB-KW"/>
</dbReference>
<dbReference type="GeneID" id="80801162"/>
<dbReference type="RefSeq" id="WP_066535061.1">
    <property type="nucleotide sequence ID" value="NZ_PDEA01000001.1"/>
</dbReference>
<dbReference type="CDD" id="cd03025">
    <property type="entry name" value="DsbA_FrnE_like"/>
    <property type="match status" value="1"/>
</dbReference>
<evidence type="ECO:0000259" key="1">
    <source>
        <dbReference type="Pfam" id="PF01323"/>
    </source>
</evidence>
<accession>A0A2A7UUY0</accession>
<organism evidence="2 3">
    <name type="scientific">Comamonas terrigena</name>
    <dbReference type="NCBI Taxonomy" id="32013"/>
    <lineage>
        <taxon>Bacteria</taxon>
        <taxon>Pseudomonadati</taxon>
        <taxon>Pseudomonadota</taxon>
        <taxon>Betaproteobacteria</taxon>
        <taxon>Burkholderiales</taxon>
        <taxon>Comamonadaceae</taxon>
        <taxon>Comamonas</taxon>
    </lineage>
</organism>
<dbReference type="GO" id="GO:0016491">
    <property type="term" value="F:oxidoreductase activity"/>
    <property type="evidence" value="ECO:0007669"/>
    <property type="project" value="InterPro"/>
</dbReference>
<name>A0A2A7UUY0_COMTR</name>
<dbReference type="Pfam" id="PF01323">
    <property type="entry name" value="DSBA"/>
    <property type="match status" value="1"/>
</dbReference>
<evidence type="ECO:0000313" key="2">
    <source>
        <dbReference type="EMBL" id="PEH89068.1"/>
    </source>
</evidence>
<keyword evidence="2" id="KW-0413">Isomerase</keyword>
<dbReference type="STRING" id="1219032.GCA_001515545_01475"/>
<dbReference type="InterPro" id="IPR001853">
    <property type="entry name" value="DSBA-like_thioredoxin_dom"/>
</dbReference>
<gene>
    <name evidence="2" type="ORF">CRM82_11125</name>
</gene>
<sequence>MDKTLHYIFDPLCGWCYGASAALAAVADRAGVHLNLLPSGLFAEEGARKMDDDFAAYAWSNDQRIERLTGQRFTERYRAEVLGNRQQRFDSALATLALSAVALTAPDKELDALKAMQQARYVDGKDITRTDTLVSILETLGLAQAALRLQTPEAELLDTNRARMDQAQRLLQAFGARGVPTFILETEGQRKLLHAGSAFADPQAFAQELQTA</sequence>
<protein>
    <submittedName>
        <fullName evidence="2">Protein-disulfide isomerase</fullName>
    </submittedName>
</protein>
<dbReference type="AlphaFoldDB" id="A0A2A7UUY0"/>
<dbReference type="InterPro" id="IPR036249">
    <property type="entry name" value="Thioredoxin-like_sf"/>
</dbReference>
<dbReference type="OrthoDB" id="9813770at2"/>
<dbReference type="Gene3D" id="3.40.30.10">
    <property type="entry name" value="Glutaredoxin"/>
    <property type="match status" value="1"/>
</dbReference>
<proteinExistence type="predicted"/>